<reference evidence="2 3" key="1">
    <citation type="submission" date="2021-08" db="EMBL/GenBank/DDBJ databases">
        <title>Helicobacter spp. isolated from feces of Anatolian Ground Squirrel (Spermophilus xanthoprymnus) in Turkey.</title>
        <authorList>
            <person name="Aydin F."/>
            <person name="Abay S."/>
            <person name="Kayman T."/>
            <person name="Karakaya E."/>
            <person name="Saticioglu I.B."/>
        </authorList>
    </citation>
    <scope>NUCLEOTIDE SEQUENCE [LARGE SCALE GENOMIC DNA]</scope>
    <source>
        <strain evidence="2 3">Faydin-H70</strain>
    </source>
</reference>
<evidence type="ECO:0000313" key="3">
    <source>
        <dbReference type="Proteomes" id="UP000700059"/>
    </source>
</evidence>
<comment type="caution">
    <text evidence="2">The sequence shown here is derived from an EMBL/GenBank/DDBJ whole genome shotgun (WGS) entry which is preliminary data.</text>
</comment>
<protein>
    <submittedName>
        <fullName evidence="2">Uncharacterized protein</fullName>
    </submittedName>
</protein>
<feature type="region of interest" description="Disordered" evidence="1">
    <location>
        <begin position="75"/>
        <end position="101"/>
    </location>
</feature>
<evidence type="ECO:0000313" key="2">
    <source>
        <dbReference type="EMBL" id="MBX7491279.1"/>
    </source>
</evidence>
<name>A0ABS7JPD4_9HELI</name>
<feature type="region of interest" description="Disordered" evidence="1">
    <location>
        <begin position="1"/>
        <end position="29"/>
    </location>
</feature>
<sequence length="101" mass="11520">MRLKEMRRFENQENLLQVETPTPSTNQTKMNDVELMNQNSSGAKTLSIIDSQGIIPQFNDSNHAQSQTKIAIQEFSNSTSLKAKDSTPTQTQQSQQRKHKR</sequence>
<keyword evidence="3" id="KW-1185">Reference proteome</keyword>
<feature type="compositionally biased region" description="Basic and acidic residues" evidence="1">
    <location>
        <begin position="1"/>
        <end position="11"/>
    </location>
</feature>
<feature type="compositionally biased region" description="Low complexity" evidence="1">
    <location>
        <begin position="86"/>
        <end position="95"/>
    </location>
</feature>
<dbReference type="Proteomes" id="UP000700059">
    <property type="component" value="Unassembled WGS sequence"/>
</dbReference>
<evidence type="ECO:0000256" key="1">
    <source>
        <dbReference type="SAM" id="MobiDB-lite"/>
    </source>
</evidence>
<gene>
    <name evidence="2" type="ORF">K4G57_07385</name>
</gene>
<accession>A0ABS7JPD4</accession>
<organism evidence="2 3">
    <name type="scientific">Helicobacter turcicus</name>
    <dbReference type="NCBI Taxonomy" id="2867412"/>
    <lineage>
        <taxon>Bacteria</taxon>
        <taxon>Pseudomonadati</taxon>
        <taxon>Campylobacterota</taxon>
        <taxon>Epsilonproteobacteria</taxon>
        <taxon>Campylobacterales</taxon>
        <taxon>Helicobacteraceae</taxon>
        <taxon>Helicobacter</taxon>
    </lineage>
</organism>
<dbReference type="EMBL" id="JAIGYQ010000010">
    <property type="protein sequence ID" value="MBX7491279.1"/>
    <property type="molecule type" value="Genomic_DNA"/>
</dbReference>
<dbReference type="RefSeq" id="WP_221532483.1">
    <property type="nucleotide sequence ID" value="NZ_JAIGYP010000010.1"/>
</dbReference>
<proteinExistence type="predicted"/>
<feature type="compositionally biased region" description="Polar residues" evidence="1">
    <location>
        <begin position="12"/>
        <end position="29"/>
    </location>
</feature>